<dbReference type="GO" id="GO:0022857">
    <property type="term" value="F:transmembrane transporter activity"/>
    <property type="evidence" value="ECO:0007669"/>
    <property type="project" value="InterPro"/>
</dbReference>
<feature type="transmembrane region" description="Helical" evidence="1">
    <location>
        <begin position="39"/>
        <end position="58"/>
    </location>
</feature>
<evidence type="ECO:0000313" key="2">
    <source>
        <dbReference type="EMBL" id="HHP81945.1"/>
    </source>
</evidence>
<dbReference type="AlphaFoldDB" id="A0A7C5XQ68"/>
<feature type="transmembrane region" description="Helical" evidence="1">
    <location>
        <begin position="96"/>
        <end position="116"/>
    </location>
</feature>
<feature type="transmembrane region" description="Helical" evidence="1">
    <location>
        <begin position="64"/>
        <end position="84"/>
    </location>
</feature>
<dbReference type="Pfam" id="PF07690">
    <property type="entry name" value="MFS_1"/>
    <property type="match status" value="1"/>
</dbReference>
<dbReference type="EMBL" id="DRZI01000198">
    <property type="protein sequence ID" value="HHP81945.1"/>
    <property type="molecule type" value="Genomic_DNA"/>
</dbReference>
<feature type="transmembrane region" description="Helical" evidence="1">
    <location>
        <begin position="265"/>
        <end position="283"/>
    </location>
</feature>
<feature type="transmembrane region" description="Helical" evidence="1">
    <location>
        <begin position="128"/>
        <end position="148"/>
    </location>
</feature>
<protein>
    <submittedName>
        <fullName evidence="2">MFS transporter</fullName>
    </submittedName>
</protein>
<organism evidence="2">
    <name type="scientific">Ignisphaera aggregans</name>
    <dbReference type="NCBI Taxonomy" id="334771"/>
    <lineage>
        <taxon>Archaea</taxon>
        <taxon>Thermoproteota</taxon>
        <taxon>Thermoprotei</taxon>
        <taxon>Desulfurococcales</taxon>
        <taxon>Desulfurococcaceae</taxon>
        <taxon>Ignisphaera</taxon>
    </lineage>
</organism>
<accession>A0A7C5XQ68</accession>
<dbReference type="InterPro" id="IPR011701">
    <property type="entry name" value="MFS"/>
</dbReference>
<feature type="transmembrane region" description="Helical" evidence="1">
    <location>
        <begin position="175"/>
        <end position="196"/>
    </location>
</feature>
<feature type="transmembrane region" description="Helical" evidence="1">
    <location>
        <begin position="211"/>
        <end position="230"/>
    </location>
</feature>
<dbReference type="PANTHER" id="PTHR11360:SF304">
    <property type="entry name" value="MFS DOMAIN-CONTAINING PROTEIN"/>
    <property type="match status" value="1"/>
</dbReference>
<evidence type="ECO:0000256" key="1">
    <source>
        <dbReference type="SAM" id="Phobius"/>
    </source>
</evidence>
<dbReference type="SUPFAM" id="SSF103473">
    <property type="entry name" value="MFS general substrate transporter"/>
    <property type="match status" value="1"/>
</dbReference>
<reference evidence="2" key="1">
    <citation type="journal article" date="2020" name="mSystems">
        <title>Genome- and Community-Level Interaction Insights into Carbon Utilization and Element Cycling Functions of Hydrothermarchaeota in Hydrothermal Sediment.</title>
        <authorList>
            <person name="Zhou Z."/>
            <person name="Liu Y."/>
            <person name="Xu W."/>
            <person name="Pan J."/>
            <person name="Luo Z.H."/>
            <person name="Li M."/>
        </authorList>
    </citation>
    <scope>NUCLEOTIDE SEQUENCE [LARGE SCALE GENOMIC DNA]</scope>
    <source>
        <strain evidence="2">SpSt-1121</strain>
    </source>
</reference>
<dbReference type="Gene3D" id="1.20.1250.20">
    <property type="entry name" value="MFS general substrate transporter like domains"/>
    <property type="match status" value="2"/>
</dbReference>
<feature type="transmembrane region" description="Helical" evidence="1">
    <location>
        <begin position="328"/>
        <end position="352"/>
    </location>
</feature>
<sequence>MEGFCNRGGDTLLHCFRYLWVSNGFGWAVLEKRFRTEKIPLYLGAILFGLGFTASSFVDRNMALFTVMYLVAGLGIAFMDSMTLPIATSWIPDKPGLAVGIARTGFGIASLVVAPLFEYLFKVYGFNIGLRIVGIAYLAISITVAFLAKVNPEYNKRQIYGDIGRALLNVLSMRCFWVIYILFFAGLFTPLAYIGYVKQIGIELASIDPEVMGYLIAVFSIFNGLSRVLYGKMIDSRGFLFTAILNYVLMICALIALWLYPSQMIFIISSITIYLNLGGWLVIAPTEVRSITLPENYSLSWPLIMTGYATAVFIGTAVTGVVRDTFGSFGAVFPIALSVILVLGLAPTYLIYRKICRS</sequence>
<feature type="transmembrane region" description="Helical" evidence="1">
    <location>
        <begin position="239"/>
        <end position="259"/>
    </location>
</feature>
<comment type="caution">
    <text evidence="2">The sequence shown here is derived from an EMBL/GenBank/DDBJ whole genome shotgun (WGS) entry which is preliminary data.</text>
</comment>
<gene>
    <name evidence="2" type="ORF">ENM84_04690</name>
</gene>
<keyword evidence="1" id="KW-1133">Transmembrane helix</keyword>
<dbReference type="InterPro" id="IPR050327">
    <property type="entry name" value="Proton-linked_MCT"/>
</dbReference>
<dbReference type="InterPro" id="IPR036259">
    <property type="entry name" value="MFS_trans_sf"/>
</dbReference>
<dbReference type="PANTHER" id="PTHR11360">
    <property type="entry name" value="MONOCARBOXYLATE TRANSPORTER"/>
    <property type="match status" value="1"/>
</dbReference>
<feature type="transmembrane region" description="Helical" evidence="1">
    <location>
        <begin position="303"/>
        <end position="322"/>
    </location>
</feature>
<name>A0A7C5XQ68_9CREN</name>
<proteinExistence type="predicted"/>
<keyword evidence="1" id="KW-0472">Membrane</keyword>
<keyword evidence="1" id="KW-0812">Transmembrane</keyword>